<keyword evidence="2" id="KW-1185">Reference proteome</keyword>
<dbReference type="RefSeq" id="WP_076504265.1">
    <property type="nucleotide sequence ID" value="NZ_FTNY01000001.1"/>
</dbReference>
<dbReference type="AlphaFoldDB" id="A0A1N7HWW6"/>
<accession>A0A1N7HWW6</accession>
<reference evidence="2" key="1">
    <citation type="submission" date="2017-01" db="EMBL/GenBank/DDBJ databases">
        <authorList>
            <person name="Varghese N."/>
            <person name="Submissions S."/>
        </authorList>
    </citation>
    <scope>NUCLEOTIDE SEQUENCE [LARGE SCALE GENOMIC DNA]</scope>
    <source>
        <strain evidence="2">DSM 17126</strain>
    </source>
</reference>
<sequence>MNKKITIIFTSTVLMCNARSDTYRFEPHDLTKEREGVFLDGVNEFPEKALPGARIISVNPYQEI</sequence>
<dbReference type="EMBL" id="FTNY01000001">
    <property type="protein sequence ID" value="SIS29261.1"/>
    <property type="molecule type" value="Genomic_DNA"/>
</dbReference>
<proteinExistence type="predicted"/>
<evidence type="ECO:0000313" key="1">
    <source>
        <dbReference type="EMBL" id="SIS29261.1"/>
    </source>
</evidence>
<protein>
    <submittedName>
        <fullName evidence="1">Uncharacterized protein</fullName>
    </submittedName>
</protein>
<organism evidence="1 2">
    <name type="scientific">Chryseobacterium shigense</name>
    <dbReference type="NCBI Taxonomy" id="297244"/>
    <lineage>
        <taxon>Bacteria</taxon>
        <taxon>Pseudomonadati</taxon>
        <taxon>Bacteroidota</taxon>
        <taxon>Flavobacteriia</taxon>
        <taxon>Flavobacteriales</taxon>
        <taxon>Weeksellaceae</taxon>
        <taxon>Chryseobacterium group</taxon>
        <taxon>Chryseobacterium</taxon>
    </lineage>
</organism>
<gene>
    <name evidence="1" type="ORF">SAMN05421639_101407</name>
</gene>
<name>A0A1N7HWW6_9FLAO</name>
<dbReference type="Proteomes" id="UP000186373">
    <property type="component" value="Unassembled WGS sequence"/>
</dbReference>
<evidence type="ECO:0000313" key="2">
    <source>
        <dbReference type="Proteomes" id="UP000186373"/>
    </source>
</evidence>